<proteinExistence type="predicted"/>
<evidence type="ECO:0000313" key="2">
    <source>
        <dbReference type="Proteomes" id="UP000249061"/>
    </source>
</evidence>
<sequence>MSKTLERARENREELKDVPAQLAELDEMTVSQLAQKFLELYGTPTRARNKPYLQKRLGWRIQELAYGGLPASATKRIEELGDDMPERWRMKQDAKVRAAAQVALEPRDSRVPPVGTVLRRIFEGVTHEVTICAEGFVYEGERYKTLSAIARHITGTPWNGFLFFGLKKRGEERAA</sequence>
<name>A0A2W5T2L2_9BACT</name>
<gene>
    <name evidence="1" type="ORF">DI536_22100</name>
</gene>
<dbReference type="Pfam" id="PF11149">
    <property type="entry name" value="DUF2924"/>
    <property type="match status" value="1"/>
</dbReference>
<reference evidence="1 2" key="1">
    <citation type="submission" date="2017-08" db="EMBL/GenBank/DDBJ databases">
        <title>Infants hospitalized years apart are colonized by the same room-sourced microbial strains.</title>
        <authorList>
            <person name="Brooks B."/>
            <person name="Olm M.R."/>
            <person name="Firek B.A."/>
            <person name="Baker R."/>
            <person name="Thomas B.C."/>
            <person name="Morowitz M.J."/>
            <person name="Banfield J.F."/>
        </authorList>
    </citation>
    <scope>NUCLEOTIDE SEQUENCE [LARGE SCALE GENOMIC DNA]</scope>
    <source>
        <strain evidence="1">S2_003_000_R2_14</strain>
    </source>
</reference>
<comment type="caution">
    <text evidence="1">The sequence shown here is derived from an EMBL/GenBank/DDBJ whole genome shotgun (WGS) entry which is preliminary data.</text>
</comment>
<accession>A0A2W5T2L2</accession>
<dbReference type="AlphaFoldDB" id="A0A2W5T2L2"/>
<evidence type="ECO:0000313" key="1">
    <source>
        <dbReference type="EMBL" id="PZR09630.1"/>
    </source>
</evidence>
<protein>
    <submittedName>
        <fullName evidence="1">DUF2924 domain-containing protein</fullName>
    </submittedName>
</protein>
<organism evidence="1 2">
    <name type="scientific">Archangium gephyra</name>
    <dbReference type="NCBI Taxonomy" id="48"/>
    <lineage>
        <taxon>Bacteria</taxon>
        <taxon>Pseudomonadati</taxon>
        <taxon>Myxococcota</taxon>
        <taxon>Myxococcia</taxon>
        <taxon>Myxococcales</taxon>
        <taxon>Cystobacterineae</taxon>
        <taxon>Archangiaceae</taxon>
        <taxon>Archangium</taxon>
    </lineage>
</organism>
<dbReference type="Proteomes" id="UP000249061">
    <property type="component" value="Unassembled WGS sequence"/>
</dbReference>
<dbReference type="EMBL" id="QFQP01000020">
    <property type="protein sequence ID" value="PZR09630.1"/>
    <property type="molecule type" value="Genomic_DNA"/>
</dbReference>
<dbReference type="InterPro" id="IPR021322">
    <property type="entry name" value="DUF2924"/>
</dbReference>